<proteinExistence type="predicted"/>
<keyword evidence="1" id="KW-0732">Signal</keyword>
<protein>
    <recommendedName>
        <fullName evidence="4">Nuclear transport factor 2 family protein</fullName>
    </recommendedName>
</protein>
<dbReference type="Proteomes" id="UP001162741">
    <property type="component" value="Chromosome"/>
</dbReference>
<name>A0ABY6J5L5_9BACT</name>
<feature type="chain" id="PRO_5046133062" description="Nuclear transport factor 2 family protein" evidence="1">
    <location>
        <begin position="22"/>
        <end position="215"/>
    </location>
</feature>
<accession>A0ABY6J5L5</accession>
<evidence type="ECO:0008006" key="4">
    <source>
        <dbReference type="Google" id="ProtNLM"/>
    </source>
</evidence>
<keyword evidence="3" id="KW-1185">Reference proteome</keyword>
<reference evidence="2" key="1">
    <citation type="submission" date="2022-10" db="EMBL/GenBank/DDBJ databases">
        <title>Chitinophaga sp. nov., isolated from soil.</title>
        <authorList>
            <person name="Jeon C.O."/>
        </authorList>
    </citation>
    <scope>NUCLEOTIDE SEQUENCE</scope>
    <source>
        <strain evidence="2">R8</strain>
    </source>
</reference>
<feature type="signal peptide" evidence="1">
    <location>
        <begin position="1"/>
        <end position="21"/>
    </location>
</feature>
<dbReference type="RefSeq" id="WP_264282721.1">
    <property type="nucleotide sequence ID" value="NZ_CP107006.1"/>
</dbReference>
<sequence>MTRSFVAASLLALLLAINVKAQTKSPLQKEVDQFSWGLYEEVKQLPVALDRLTIYDTLTMTRVPIIGKINHFLHQHADAFYKSRLQSLEAVKGNIPEARGYQPLGSLGMEDILSGFIMEDSTLNPVYALKTSIDAGTLANNMATTLFIMLDENNQTRTDKLRLYGAYVFSGLRLTAQQVSGDTWRIWADGQWRVLDLTWDIRKNKVWGVKVWTKG</sequence>
<evidence type="ECO:0000256" key="1">
    <source>
        <dbReference type="SAM" id="SignalP"/>
    </source>
</evidence>
<evidence type="ECO:0000313" key="2">
    <source>
        <dbReference type="EMBL" id="UYQ94903.1"/>
    </source>
</evidence>
<dbReference type="EMBL" id="CP107006">
    <property type="protein sequence ID" value="UYQ94903.1"/>
    <property type="molecule type" value="Genomic_DNA"/>
</dbReference>
<gene>
    <name evidence="2" type="ORF">MKQ68_07330</name>
</gene>
<organism evidence="2 3">
    <name type="scientific">Chitinophaga horti</name>
    <dbReference type="NCBI Taxonomy" id="2920382"/>
    <lineage>
        <taxon>Bacteria</taxon>
        <taxon>Pseudomonadati</taxon>
        <taxon>Bacteroidota</taxon>
        <taxon>Chitinophagia</taxon>
        <taxon>Chitinophagales</taxon>
        <taxon>Chitinophagaceae</taxon>
        <taxon>Chitinophaga</taxon>
    </lineage>
</organism>
<evidence type="ECO:0000313" key="3">
    <source>
        <dbReference type="Proteomes" id="UP001162741"/>
    </source>
</evidence>